<evidence type="ECO:0000313" key="1">
    <source>
        <dbReference type="EMBL" id="PCH36803.1"/>
    </source>
</evidence>
<dbReference type="EMBL" id="KB467898">
    <property type="protein sequence ID" value="PCH36803.1"/>
    <property type="molecule type" value="Genomic_DNA"/>
</dbReference>
<keyword evidence="2" id="KW-1185">Reference proteome</keyword>
<reference evidence="1 2" key="1">
    <citation type="journal article" date="2012" name="Science">
        <title>The Paleozoic origin of enzymatic lignin decomposition reconstructed from 31 fungal genomes.</title>
        <authorList>
            <person name="Floudas D."/>
            <person name="Binder M."/>
            <person name="Riley R."/>
            <person name="Barry K."/>
            <person name="Blanchette R.A."/>
            <person name="Henrissat B."/>
            <person name="Martinez A.T."/>
            <person name="Otillar R."/>
            <person name="Spatafora J.W."/>
            <person name="Yadav J.S."/>
            <person name="Aerts A."/>
            <person name="Benoit I."/>
            <person name="Boyd A."/>
            <person name="Carlson A."/>
            <person name="Copeland A."/>
            <person name="Coutinho P.M."/>
            <person name="de Vries R.P."/>
            <person name="Ferreira P."/>
            <person name="Findley K."/>
            <person name="Foster B."/>
            <person name="Gaskell J."/>
            <person name="Glotzer D."/>
            <person name="Gorecki P."/>
            <person name="Heitman J."/>
            <person name="Hesse C."/>
            <person name="Hori C."/>
            <person name="Igarashi K."/>
            <person name="Jurgens J.A."/>
            <person name="Kallen N."/>
            <person name="Kersten P."/>
            <person name="Kohler A."/>
            <person name="Kuees U."/>
            <person name="Kumar T.K.A."/>
            <person name="Kuo A."/>
            <person name="LaButti K."/>
            <person name="Larrondo L.F."/>
            <person name="Lindquist E."/>
            <person name="Ling A."/>
            <person name="Lombard V."/>
            <person name="Lucas S."/>
            <person name="Lundell T."/>
            <person name="Martin R."/>
            <person name="McLaughlin D.J."/>
            <person name="Morgenstern I."/>
            <person name="Morin E."/>
            <person name="Murat C."/>
            <person name="Nagy L.G."/>
            <person name="Nolan M."/>
            <person name="Ohm R.A."/>
            <person name="Patyshakuliyeva A."/>
            <person name="Rokas A."/>
            <person name="Ruiz-Duenas F.J."/>
            <person name="Sabat G."/>
            <person name="Salamov A."/>
            <person name="Samejima M."/>
            <person name="Schmutz J."/>
            <person name="Slot J.C."/>
            <person name="St John F."/>
            <person name="Stenlid J."/>
            <person name="Sun H."/>
            <person name="Sun S."/>
            <person name="Syed K."/>
            <person name="Tsang A."/>
            <person name="Wiebenga A."/>
            <person name="Young D."/>
            <person name="Pisabarro A."/>
            <person name="Eastwood D.C."/>
            <person name="Martin F."/>
            <person name="Cullen D."/>
            <person name="Grigoriev I.V."/>
            <person name="Hibbett D.S."/>
        </authorList>
    </citation>
    <scope>NUCLEOTIDE SEQUENCE [LARGE SCALE GENOMIC DNA]</scope>
    <source>
        <strain evidence="1 2">MD-104</strain>
    </source>
</reference>
<evidence type="ECO:0008006" key="3">
    <source>
        <dbReference type="Google" id="ProtNLM"/>
    </source>
</evidence>
<dbReference type="OMA" id="WIHIGRV"/>
<dbReference type="AlphaFoldDB" id="A0A2H3JAG2"/>
<protein>
    <recommendedName>
        <fullName evidence="3">F-box domain-containing protein</fullName>
    </recommendedName>
</protein>
<dbReference type="STRING" id="742152.A0A2H3JAG2"/>
<evidence type="ECO:0000313" key="2">
    <source>
        <dbReference type="Proteomes" id="UP000218811"/>
    </source>
</evidence>
<organism evidence="1 2">
    <name type="scientific">Wolfiporia cocos (strain MD-104)</name>
    <name type="common">Brown rot fungus</name>
    <dbReference type="NCBI Taxonomy" id="742152"/>
    <lineage>
        <taxon>Eukaryota</taxon>
        <taxon>Fungi</taxon>
        <taxon>Dikarya</taxon>
        <taxon>Basidiomycota</taxon>
        <taxon>Agaricomycotina</taxon>
        <taxon>Agaricomycetes</taxon>
        <taxon>Polyporales</taxon>
        <taxon>Phaeolaceae</taxon>
        <taxon>Wolfiporia</taxon>
    </lineage>
</organism>
<dbReference type="OrthoDB" id="2798901at2759"/>
<name>A0A2H3JAG2_WOLCO</name>
<sequence>MCLIISGLQERLIKKKTAKANTAKRRSQDVFAAPVREDDQDHVDTVNAAEKTRNGQQVRSDSFLALQEEAQDLRGGEEIMRGKSAAKSGVDGEDVPRRENMLKRAWEANEIRKPGWIHIGRVPGAPDLALAASNSLSRRPPQLPTEICERIIDWQWEYAWMLQGCALVCKAWTPRCRYWMQRIVVLRDRKDVQGYARRAREQPDILHQGRSVWVAGGVGERAPIPQLGTLAMMGAGKLPFVWRLCMQDAIWKPSDFHPLIFVHLSAFSSVTALRLADVTFPKVREFGSLVCALPSLVRLTCENVLFTSTAPCASLAITRCPPSVRLTDLVIFSDDETSCNVEANKALLEHLCAAGVVADLQRFEFCAWASFESKYLDTYKEPIHELFKQCSQSLRYLKLSPDLREGKDLQTATVSDTIASVFDLAHCDSLETIGFQACNFEKIGYAWMHGTLRSSVSRKLREVSIVMCQPVYSQNAEENLQRTMSALKRDICPQLDELFSHKDHERLHLVDFVYFTAPDEAIPDATRWEFLLEAEMPKLHEQGVLRTRVDVFLTLFNEDFF</sequence>
<gene>
    <name evidence="1" type="ORF">WOLCODRAFT_157490</name>
</gene>
<accession>A0A2H3JAG2</accession>
<proteinExistence type="predicted"/>
<dbReference type="Proteomes" id="UP000218811">
    <property type="component" value="Unassembled WGS sequence"/>
</dbReference>